<feature type="domain" description="Glycosyl transferase family 4" evidence="3">
    <location>
        <begin position="29"/>
        <end position="195"/>
    </location>
</feature>
<accession>A0A3D5QCV9</accession>
<evidence type="ECO:0000313" key="5">
    <source>
        <dbReference type="Proteomes" id="UP000262325"/>
    </source>
</evidence>
<proteinExistence type="predicted"/>
<name>A0A3D5QCV9_FLESI</name>
<dbReference type="InterPro" id="IPR022623">
    <property type="entry name" value="Glyco_trans_4"/>
</dbReference>
<evidence type="ECO:0000313" key="4">
    <source>
        <dbReference type="EMBL" id="HCW93500.1"/>
    </source>
</evidence>
<feature type="domain" description="Glycosyl transferase family 1" evidence="2">
    <location>
        <begin position="208"/>
        <end position="387"/>
    </location>
</feature>
<evidence type="ECO:0000259" key="3">
    <source>
        <dbReference type="Pfam" id="PF12000"/>
    </source>
</evidence>
<dbReference type="SUPFAM" id="SSF53756">
    <property type="entry name" value="UDP-Glycosyltransferase/glycogen phosphorylase"/>
    <property type="match status" value="1"/>
</dbReference>
<dbReference type="Pfam" id="PF00534">
    <property type="entry name" value="Glycos_transf_1"/>
    <property type="match status" value="1"/>
</dbReference>
<protein>
    <submittedName>
        <fullName evidence="4">Glycosyl transferase</fullName>
    </submittedName>
</protein>
<keyword evidence="1 4" id="KW-0808">Transferase</keyword>
<evidence type="ECO:0000256" key="1">
    <source>
        <dbReference type="ARBA" id="ARBA00022679"/>
    </source>
</evidence>
<dbReference type="Gene3D" id="3.40.50.2000">
    <property type="entry name" value="Glycogen Phosphorylase B"/>
    <property type="match status" value="2"/>
</dbReference>
<dbReference type="InterPro" id="IPR001296">
    <property type="entry name" value="Glyco_trans_1"/>
</dbReference>
<dbReference type="PANTHER" id="PTHR46401">
    <property type="entry name" value="GLYCOSYLTRANSFERASE WBBK-RELATED"/>
    <property type="match status" value="1"/>
</dbReference>
<evidence type="ECO:0000259" key="2">
    <source>
        <dbReference type="Pfam" id="PF00534"/>
    </source>
</evidence>
<dbReference type="PANTHER" id="PTHR46401:SF2">
    <property type="entry name" value="GLYCOSYLTRANSFERASE WBBK-RELATED"/>
    <property type="match status" value="1"/>
</dbReference>
<dbReference type="Pfam" id="PF12000">
    <property type="entry name" value="Glyco_trans_4_3"/>
    <property type="match status" value="1"/>
</dbReference>
<reference evidence="4 5" key="1">
    <citation type="journal article" date="2018" name="Nat. Biotechnol.">
        <title>A standardized bacterial taxonomy based on genome phylogeny substantially revises the tree of life.</title>
        <authorList>
            <person name="Parks D.H."/>
            <person name="Chuvochina M."/>
            <person name="Waite D.W."/>
            <person name="Rinke C."/>
            <person name="Skarshewski A."/>
            <person name="Chaumeil P.A."/>
            <person name="Hugenholtz P."/>
        </authorList>
    </citation>
    <scope>NUCLEOTIDE SEQUENCE [LARGE SCALE GENOMIC DNA]</scope>
    <source>
        <strain evidence="4">UBA8672</strain>
    </source>
</reference>
<gene>
    <name evidence="4" type="ORF">DHM44_07440</name>
</gene>
<dbReference type="GO" id="GO:0009103">
    <property type="term" value="P:lipopolysaccharide biosynthetic process"/>
    <property type="evidence" value="ECO:0007669"/>
    <property type="project" value="TreeGrafter"/>
</dbReference>
<comment type="caution">
    <text evidence="4">The sequence shown here is derived from an EMBL/GenBank/DDBJ whole genome shotgun (WGS) entry which is preliminary data.</text>
</comment>
<dbReference type="EMBL" id="DPPF01000154">
    <property type="protein sequence ID" value="HCW93500.1"/>
    <property type="molecule type" value="Genomic_DNA"/>
</dbReference>
<sequence>MADILFIHQNFPGQFKHLAPALASDPVHNVVALNITGMKSSEWRNIKVIRYPVTKASSEDIHPWVLDFESKVIRGDACRKKAEELKKDGFYPDIVIAHPGWGESLFLKEIWPETKLGIYCEFFYHVKGADVGFDPEFPGGTIEDACRLKIKNTNNILHMETADFAISPTKWQASTFPQRFRDKISVIHDGIDTEHIKPNSDASAVLNNKVKITKKDNIITFVSRNLEPCRGYHIFMRSLPEILKNSPDAKILIVGGANKGYGQQPPAGKTWKEIFFEEIKYKISGSDLKRIYFLGNLNYKNFINLLQLSTVHVYLTYPFVLSWSLLEAMSAGCSIVASDTEPLREVIKNEYNGVLVDFFDIRALAGKVCELLDNSEKRIKLGRNARNFVKENYDLNTVCLPAQLEWVKNNIG</sequence>
<dbReference type="Proteomes" id="UP000262325">
    <property type="component" value="Unassembled WGS sequence"/>
</dbReference>
<organism evidence="4 5">
    <name type="scientific">Flexistipes sinusarabici</name>
    <dbReference type="NCBI Taxonomy" id="2352"/>
    <lineage>
        <taxon>Bacteria</taxon>
        <taxon>Pseudomonadati</taxon>
        <taxon>Deferribacterota</taxon>
        <taxon>Deferribacteres</taxon>
        <taxon>Deferribacterales</taxon>
        <taxon>Flexistipitaceae</taxon>
        <taxon>Flexistipes</taxon>
    </lineage>
</organism>
<dbReference type="AlphaFoldDB" id="A0A3D5QCV9"/>
<dbReference type="GO" id="GO:0016757">
    <property type="term" value="F:glycosyltransferase activity"/>
    <property type="evidence" value="ECO:0007669"/>
    <property type="project" value="InterPro"/>
</dbReference>